<evidence type="ECO:0000313" key="2">
    <source>
        <dbReference type="EMBL" id="AKQ45552.1"/>
    </source>
</evidence>
<dbReference type="Pfam" id="PF04784">
    <property type="entry name" value="DUF547"/>
    <property type="match status" value="1"/>
</dbReference>
<dbReference type="Proteomes" id="UP000036458">
    <property type="component" value="Chromosome"/>
</dbReference>
<dbReference type="EMBL" id="CP010777">
    <property type="protein sequence ID" value="AKQ45552.1"/>
    <property type="molecule type" value="Genomic_DNA"/>
</dbReference>
<feature type="domain" description="DUF547" evidence="1">
    <location>
        <begin position="77"/>
        <end position="190"/>
    </location>
</feature>
<evidence type="ECO:0000259" key="1">
    <source>
        <dbReference type="Pfam" id="PF04784"/>
    </source>
</evidence>
<dbReference type="OrthoDB" id="526867at2"/>
<dbReference type="InterPro" id="IPR006869">
    <property type="entry name" value="DUF547"/>
</dbReference>
<protein>
    <recommendedName>
        <fullName evidence="1">DUF547 domain-containing protein</fullName>
    </recommendedName>
</protein>
<organism evidence="2 3">
    <name type="scientific">Rufibacter radiotolerans</name>
    <dbReference type="NCBI Taxonomy" id="1379910"/>
    <lineage>
        <taxon>Bacteria</taxon>
        <taxon>Pseudomonadati</taxon>
        <taxon>Bacteroidota</taxon>
        <taxon>Cytophagia</taxon>
        <taxon>Cytophagales</taxon>
        <taxon>Hymenobacteraceae</taxon>
        <taxon>Rufibacter</taxon>
    </lineage>
</organism>
<proteinExistence type="predicted"/>
<dbReference type="RefSeq" id="WP_048920434.1">
    <property type="nucleotide sequence ID" value="NZ_CP010777.1"/>
</dbReference>
<dbReference type="PANTHER" id="PTHR46361:SF3">
    <property type="entry name" value="ELECTRON CARRIER_ PROTEIN DISULFIDE OXIDOREDUCTASE"/>
    <property type="match status" value="1"/>
</dbReference>
<gene>
    <name evidence="2" type="ORF">TH63_07670</name>
</gene>
<name>A0A0H4VNT8_9BACT</name>
<accession>A0A0H4VNT8</accession>
<sequence>MKKVIGLWLVLVALSFTGGGFSSAVVAQSKPVSHAAFDQQLKKFVSSNGTVNYKAWRQERPALQAYLKLLSENAPSSKWTQQEQLAYWINAYNAFTIERILMDYPVKSIKDLGGKVTFVNTVWDQKFFKIGGKAVDLNYIEHSILRKNFEEPRIHFAIVCASVSCPKLRNEAFTAANLEKQLENQTIQFINDPTKNKITATKAELSEIFNWFSGDFRKNGTVLQFVNRYSKIKANPKAKISYKDYNWALNGI</sequence>
<dbReference type="KEGG" id="ruf:TH63_07670"/>
<dbReference type="PATRIC" id="fig|1379910.4.peg.1676"/>
<dbReference type="STRING" id="1379910.TH63_07670"/>
<evidence type="ECO:0000313" key="3">
    <source>
        <dbReference type="Proteomes" id="UP000036458"/>
    </source>
</evidence>
<keyword evidence="3" id="KW-1185">Reference proteome</keyword>
<dbReference type="PANTHER" id="PTHR46361">
    <property type="entry name" value="ELECTRON CARRIER/ PROTEIN DISULFIDE OXIDOREDUCTASE"/>
    <property type="match status" value="1"/>
</dbReference>
<reference evidence="2 3" key="1">
    <citation type="submission" date="2015-01" db="EMBL/GenBank/DDBJ databases">
        <title>Rufibacter sp./DG31D/ whole genome sequencing.</title>
        <authorList>
            <person name="Kim M.K."/>
            <person name="Srinivasan S."/>
            <person name="Lee J.-J."/>
        </authorList>
    </citation>
    <scope>NUCLEOTIDE SEQUENCE [LARGE SCALE GENOMIC DNA]</scope>
    <source>
        <strain evidence="2 3">DG31D</strain>
    </source>
</reference>
<dbReference type="AlphaFoldDB" id="A0A0H4VNT8"/>